<organism evidence="2 3">
    <name type="scientific">Elysia crispata</name>
    <name type="common">lettuce slug</name>
    <dbReference type="NCBI Taxonomy" id="231223"/>
    <lineage>
        <taxon>Eukaryota</taxon>
        <taxon>Metazoa</taxon>
        <taxon>Spiralia</taxon>
        <taxon>Lophotrochozoa</taxon>
        <taxon>Mollusca</taxon>
        <taxon>Gastropoda</taxon>
        <taxon>Heterobranchia</taxon>
        <taxon>Euthyneura</taxon>
        <taxon>Panpulmonata</taxon>
        <taxon>Sacoglossa</taxon>
        <taxon>Placobranchoidea</taxon>
        <taxon>Plakobranchidae</taxon>
        <taxon>Elysia</taxon>
    </lineage>
</organism>
<name>A0AAE0YKZ9_9GAST</name>
<feature type="region of interest" description="Disordered" evidence="1">
    <location>
        <begin position="1"/>
        <end position="28"/>
    </location>
</feature>
<comment type="caution">
    <text evidence="2">The sequence shown here is derived from an EMBL/GenBank/DDBJ whole genome shotgun (WGS) entry which is preliminary data.</text>
</comment>
<evidence type="ECO:0000256" key="1">
    <source>
        <dbReference type="SAM" id="MobiDB-lite"/>
    </source>
</evidence>
<feature type="non-terminal residue" evidence="2">
    <location>
        <position position="1"/>
    </location>
</feature>
<gene>
    <name evidence="2" type="ORF">RRG08_034032</name>
</gene>
<dbReference type="Proteomes" id="UP001283361">
    <property type="component" value="Unassembled WGS sequence"/>
</dbReference>
<accession>A0AAE0YKZ9</accession>
<protein>
    <submittedName>
        <fullName evidence="2">Uncharacterized protein</fullName>
    </submittedName>
</protein>
<keyword evidence="3" id="KW-1185">Reference proteome</keyword>
<evidence type="ECO:0000313" key="3">
    <source>
        <dbReference type="Proteomes" id="UP001283361"/>
    </source>
</evidence>
<sequence>ARLSTLEASGGMGGRAGRESALTPAGTPLELHWFTS</sequence>
<proteinExistence type="predicted"/>
<reference evidence="2" key="1">
    <citation type="journal article" date="2023" name="G3 (Bethesda)">
        <title>A reference genome for the long-term kleptoplast-retaining sea slug Elysia crispata morphotype clarki.</title>
        <authorList>
            <person name="Eastman K.E."/>
            <person name="Pendleton A.L."/>
            <person name="Shaikh M.A."/>
            <person name="Suttiyut T."/>
            <person name="Ogas R."/>
            <person name="Tomko P."/>
            <person name="Gavelis G."/>
            <person name="Widhalm J.R."/>
            <person name="Wisecaver J.H."/>
        </authorList>
    </citation>
    <scope>NUCLEOTIDE SEQUENCE</scope>
    <source>
        <strain evidence="2">ECLA1</strain>
    </source>
</reference>
<evidence type="ECO:0000313" key="2">
    <source>
        <dbReference type="EMBL" id="KAK3749057.1"/>
    </source>
</evidence>
<dbReference type="EMBL" id="JAWDGP010005963">
    <property type="protein sequence ID" value="KAK3749057.1"/>
    <property type="molecule type" value="Genomic_DNA"/>
</dbReference>
<dbReference type="AlphaFoldDB" id="A0AAE0YKZ9"/>